<accession>A0A2P2N5G5</accession>
<protein>
    <submittedName>
        <fullName evidence="1">Uncharacterized protein</fullName>
    </submittedName>
</protein>
<organism evidence="1">
    <name type="scientific">Rhizophora mucronata</name>
    <name type="common">Asiatic mangrove</name>
    <dbReference type="NCBI Taxonomy" id="61149"/>
    <lineage>
        <taxon>Eukaryota</taxon>
        <taxon>Viridiplantae</taxon>
        <taxon>Streptophyta</taxon>
        <taxon>Embryophyta</taxon>
        <taxon>Tracheophyta</taxon>
        <taxon>Spermatophyta</taxon>
        <taxon>Magnoliopsida</taxon>
        <taxon>eudicotyledons</taxon>
        <taxon>Gunneridae</taxon>
        <taxon>Pentapetalae</taxon>
        <taxon>rosids</taxon>
        <taxon>fabids</taxon>
        <taxon>Malpighiales</taxon>
        <taxon>Rhizophoraceae</taxon>
        <taxon>Rhizophora</taxon>
    </lineage>
</organism>
<sequence length="28" mass="3416">MTMLDSDTQIEEQRQSFPIKVYYFNSFP</sequence>
<dbReference type="AlphaFoldDB" id="A0A2P2N5G5"/>
<name>A0A2P2N5G5_RHIMU</name>
<reference evidence="1" key="1">
    <citation type="submission" date="2018-02" db="EMBL/GenBank/DDBJ databases">
        <title>Rhizophora mucronata_Transcriptome.</title>
        <authorList>
            <person name="Meera S.P."/>
            <person name="Sreeshan A."/>
            <person name="Augustine A."/>
        </authorList>
    </citation>
    <scope>NUCLEOTIDE SEQUENCE</scope>
    <source>
        <tissue evidence="1">Leaf</tissue>
    </source>
</reference>
<dbReference type="EMBL" id="GGEC01057235">
    <property type="protein sequence ID" value="MBX37719.1"/>
    <property type="molecule type" value="Transcribed_RNA"/>
</dbReference>
<evidence type="ECO:0000313" key="1">
    <source>
        <dbReference type="EMBL" id="MBX37719.1"/>
    </source>
</evidence>
<proteinExistence type="predicted"/>